<name>A0ABV0Z412_9TELE</name>
<sequence length="102" mass="11323">MKSNMNVSLGIAFAVAVILMMRLSTPLLAILVLPIFAKWTASSRLLQPSPWGFTPSSAQSAGFLWGFSLGTEMYMRDLRHDLLHGSHLSAQEGWCHHLLSRL</sequence>
<proteinExistence type="predicted"/>
<evidence type="ECO:0000313" key="2">
    <source>
        <dbReference type="Proteomes" id="UP001469553"/>
    </source>
</evidence>
<keyword evidence="2" id="KW-1185">Reference proteome</keyword>
<protein>
    <submittedName>
        <fullName evidence="1">Uncharacterized protein</fullName>
    </submittedName>
</protein>
<organism evidence="1 2">
    <name type="scientific">Ameca splendens</name>
    <dbReference type="NCBI Taxonomy" id="208324"/>
    <lineage>
        <taxon>Eukaryota</taxon>
        <taxon>Metazoa</taxon>
        <taxon>Chordata</taxon>
        <taxon>Craniata</taxon>
        <taxon>Vertebrata</taxon>
        <taxon>Euteleostomi</taxon>
        <taxon>Actinopterygii</taxon>
        <taxon>Neopterygii</taxon>
        <taxon>Teleostei</taxon>
        <taxon>Neoteleostei</taxon>
        <taxon>Acanthomorphata</taxon>
        <taxon>Ovalentaria</taxon>
        <taxon>Atherinomorphae</taxon>
        <taxon>Cyprinodontiformes</taxon>
        <taxon>Goodeidae</taxon>
        <taxon>Ameca</taxon>
    </lineage>
</organism>
<dbReference type="EMBL" id="JAHRIP010049162">
    <property type="protein sequence ID" value="MEQ2300243.1"/>
    <property type="molecule type" value="Genomic_DNA"/>
</dbReference>
<gene>
    <name evidence="1" type="ORF">AMECASPLE_023322</name>
</gene>
<accession>A0ABV0Z412</accession>
<reference evidence="1 2" key="1">
    <citation type="submission" date="2021-06" db="EMBL/GenBank/DDBJ databases">
        <authorList>
            <person name="Palmer J.M."/>
        </authorList>
    </citation>
    <scope>NUCLEOTIDE SEQUENCE [LARGE SCALE GENOMIC DNA]</scope>
    <source>
        <strain evidence="1 2">AS_MEX2019</strain>
        <tissue evidence="1">Muscle</tissue>
    </source>
</reference>
<comment type="caution">
    <text evidence="1">The sequence shown here is derived from an EMBL/GenBank/DDBJ whole genome shotgun (WGS) entry which is preliminary data.</text>
</comment>
<dbReference type="Proteomes" id="UP001469553">
    <property type="component" value="Unassembled WGS sequence"/>
</dbReference>
<evidence type="ECO:0000313" key="1">
    <source>
        <dbReference type="EMBL" id="MEQ2300243.1"/>
    </source>
</evidence>